<accession>A0AAW5V5H1</accession>
<dbReference type="SUPFAM" id="SSF53098">
    <property type="entry name" value="Ribonuclease H-like"/>
    <property type="match status" value="1"/>
</dbReference>
<dbReference type="AlphaFoldDB" id="A0AAW5V5H1"/>
<sequence>MSQPRSKLATVDYLKSYYDEDVDLNHIYRYMDKLYNTQMELAQQISVEHTRKLFGGKIGLMFYDVTTLYFETAQTDVLREPGFSKDGKTAESQVILGLLVSEGGYPLSYSLFNGSQYEGFTMIPMIDDFKQRFNLGKDFVVVADSGLMNKNNVTLLQEAGYNYILGARIKSESASVKQWILSLEKVDKACYDYKRENGERLIVSYSDKRAKKDAYNRDRGIVRLRKAYKTGRITKSQVNKRGYNKFLEISKDIEVVISEEKIAEDCQWDGLKGYITNTDLDAERVIAEYHGLWVVERAFRISKGTLEMRPMFHFTERRIEAHVCICFIAYKVYKELERLIAINKIGMSVDKVLEAAKTITTIRVRMPKNGTYFTKTLFLTEKHLAVKPLFDISGNKS</sequence>
<evidence type="ECO:0000313" key="2">
    <source>
        <dbReference type="EMBL" id="MCW4166611.1"/>
    </source>
</evidence>
<dbReference type="InterPro" id="IPR002559">
    <property type="entry name" value="Transposase_11"/>
</dbReference>
<dbReference type="Proteomes" id="UP001209476">
    <property type="component" value="Unassembled WGS sequence"/>
</dbReference>
<dbReference type="GO" id="GO:0004803">
    <property type="term" value="F:transposase activity"/>
    <property type="evidence" value="ECO:0007669"/>
    <property type="project" value="InterPro"/>
</dbReference>
<dbReference type="GO" id="GO:0003677">
    <property type="term" value="F:DNA binding"/>
    <property type="evidence" value="ECO:0007669"/>
    <property type="project" value="InterPro"/>
</dbReference>
<protein>
    <submittedName>
        <fullName evidence="2">IS1634 family transposase</fullName>
    </submittedName>
</protein>
<proteinExistence type="predicted"/>
<gene>
    <name evidence="2" type="ORF">ONS98_15660</name>
</gene>
<evidence type="ECO:0000259" key="1">
    <source>
        <dbReference type="Pfam" id="PF01609"/>
    </source>
</evidence>
<dbReference type="Pfam" id="PF01609">
    <property type="entry name" value="DDE_Tnp_1"/>
    <property type="match status" value="1"/>
</dbReference>
<feature type="domain" description="Transposase IS4-like" evidence="1">
    <location>
        <begin position="64"/>
        <end position="330"/>
    </location>
</feature>
<comment type="caution">
    <text evidence="2">The sequence shown here is derived from an EMBL/GenBank/DDBJ whole genome shotgun (WGS) entry which is preliminary data.</text>
</comment>
<dbReference type="InterPro" id="IPR012337">
    <property type="entry name" value="RNaseH-like_sf"/>
</dbReference>
<dbReference type="GO" id="GO:0006313">
    <property type="term" value="P:DNA transposition"/>
    <property type="evidence" value="ECO:0007669"/>
    <property type="project" value="InterPro"/>
</dbReference>
<dbReference type="PANTHER" id="PTHR34614">
    <property type="match status" value="1"/>
</dbReference>
<reference evidence="2" key="1">
    <citation type="submission" date="2022-11" db="EMBL/GenBank/DDBJ databases">
        <title>Genomic repertoires linked with pathogenic potency of arthritogenic Prevotella copri isolated from the gut of rheumatoid arthritis patients.</title>
        <authorList>
            <person name="Nii T."/>
            <person name="Maeda Y."/>
            <person name="Motooka D."/>
            <person name="Naito M."/>
            <person name="Matsumoto Y."/>
            <person name="Ogawa T."/>
            <person name="Oguro-Igashira E."/>
            <person name="Kishikawa T."/>
            <person name="Yamashita M."/>
            <person name="Koizumi S."/>
            <person name="Kurakawa T."/>
            <person name="Okumura R."/>
            <person name="Kayama H."/>
            <person name="Murakami M."/>
            <person name="Sakaguchi T."/>
            <person name="Das B."/>
            <person name="Nakamura S."/>
            <person name="Okada Y."/>
            <person name="Kumanogoh A."/>
            <person name="Takeda K."/>
        </authorList>
    </citation>
    <scope>NUCLEOTIDE SEQUENCE</scope>
    <source>
        <strain evidence="2">RA-N001-16</strain>
    </source>
</reference>
<dbReference type="NCBIfam" id="NF033559">
    <property type="entry name" value="transpos_IS1634"/>
    <property type="match status" value="1"/>
</dbReference>
<name>A0AAW5V5H1_9BACT</name>
<organism evidence="2 3">
    <name type="scientific">Segatella copri</name>
    <dbReference type="NCBI Taxonomy" id="165179"/>
    <lineage>
        <taxon>Bacteria</taxon>
        <taxon>Pseudomonadati</taxon>
        <taxon>Bacteroidota</taxon>
        <taxon>Bacteroidia</taxon>
        <taxon>Bacteroidales</taxon>
        <taxon>Prevotellaceae</taxon>
        <taxon>Segatella</taxon>
    </lineage>
</organism>
<dbReference type="InterPro" id="IPR047654">
    <property type="entry name" value="IS1634_transpos"/>
</dbReference>
<dbReference type="PANTHER" id="PTHR34614:SF2">
    <property type="entry name" value="TRANSPOSASE IS4-LIKE DOMAIN-CONTAINING PROTEIN"/>
    <property type="match status" value="1"/>
</dbReference>
<evidence type="ECO:0000313" key="3">
    <source>
        <dbReference type="Proteomes" id="UP001209476"/>
    </source>
</evidence>
<dbReference type="EMBL" id="JAPDUM010000004">
    <property type="protein sequence ID" value="MCW4166611.1"/>
    <property type="molecule type" value="Genomic_DNA"/>
</dbReference>